<dbReference type="Gene3D" id="1.10.10.10">
    <property type="entry name" value="Winged helix-like DNA-binding domain superfamily/Winged helix DNA-binding domain"/>
    <property type="match status" value="1"/>
</dbReference>
<dbReference type="Pfam" id="PF12840">
    <property type="entry name" value="HTH_20"/>
    <property type="match status" value="1"/>
</dbReference>
<gene>
    <name evidence="2" type="ORF">FB465_3096</name>
</gene>
<dbReference type="Proteomes" id="UP000318416">
    <property type="component" value="Unassembled WGS sequence"/>
</dbReference>
<keyword evidence="3" id="KW-1185">Reference proteome</keyword>
<dbReference type="GO" id="GO:0003700">
    <property type="term" value="F:DNA-binding transcription factor activity"/>
    <property type="evidence" value="ECO:0007669"/>
    <property type="project" value="InterPro"/>
</dbReference>
<dbReference type="SMART" id="SM00418">
    <property type="entry name" value="HTH_ARSR"/>
    <property type="match status" value="1"/>
</dbReference>
<comment type="caution">
    <text evidence="2">The sequence shown here is derived from an EMBL/GenBank/DDBJ whole genome shotgun (WGS) entry which is preliminary data.</text>
</comment>
<dbReference type="InterPro" id="IPR036390">
    <property type="entry name" value="WH_DNA-bd_sf"/>
</dbReference>
<evidence type="ECO:0000313" key="3">
    <source>
        <dbReference type="Proteomes" id="UP000318416"/>
    </source>
</evidence>
<dbReference type="SUPFAM" id="SSF46785">
    <property type="entry name" value="Winged helix' DNA-binding domain"/>
    <property type="match status" value="1"/>
</dbReference>
<reference evidence="2 3" key="1">
    <citation type="submission" date="2019-06" db="EMBL/GenBank/DDBJ databases">
        <title>Sequencing the genomes of 1000 actinobacteria strains.</title>
        <authorList>
            <person name="Klenk H.-P."/>
        </authorList>
    </citation>
    <scope>NUCLEOTIDE SEQUENCE [LARGE SCALE GENOMIC DNA]</scope>
    <source>
        <strain evidence="2 3">DSM 41649</strain>
    </source>
</reference>
<dbReference type="PRINTS" id="PR00778">
    <property type="entry name" value="HTHARSR"/>
</dbReference>
<feature type="domain" description="HTH arsR-type" evidence="1">
    <location>
        <begin position="20"/>
        <end position="106"/>
    </location>
</feature>
<dbReference type="AlphaFoldDB" id="A0A561ER29"/>
<dbReference type="InterPro" id="IPR036388">
    <property type="entry name" value="WH-like_DNA-bd_sf"/>
</dbReference>
<evidence type="ECO:0000313" key="2">
    <source>
        <dbReference type="EMBL" id="TWE18049.1"/>
    </source>
</evidence>
<dbReference type="CDD" id="cd00090">
    <property type="entry name" value="HTH_ARSR"/>
    <property type="match status" value="1"/>
</dbReference>
<evidence type="ECO:0000259" key="1">
    <source>
        <dbReference type="SMART" id="SM00418"/>
    </source>
</evidence>
<dbReference type="InterPro" id="IPR001845">
    <property type="entry name" value="HTH_ArsR_DNA-bd_dom"/>
</dbReference>
<organism evidence="2 3">
    <name type="scientific">Kitasatospora atroaurantiaca</name>
    <dbReference type="NCBI Taxonomy" id="285545"/>
    <lineage>
        <taxon>Bacteria</taxon>
        <taxon>Bacillati</taxon>
        <taxon>Actinomycetota</taxon>
        <taxon>Actinomycetes</taxon>
        <taxon>Kitasatosporales</taxon>
        <taxon>Streptomycetaceae</taxon>
        <taxon>Kitasatospora</taxon>
    </lineage>
</organism>
<dbReference type="EMBL" id="VIVR01000001">
    <property type="protein sequence ID" value="TWE18049.1"/>
    <property type="molecule type" value="Genomic_DNA"/>
</dbReference>
<name>A0A561ER29_9ACTN</name>
<accession>A0A561ER29</accession>
<dbReference type="InterPro" id="IPR011991">
    <property type="entry name" value="ArsR-like_HTH"/>
</dbReference>
<protein>
    <submittedName>
        <fullName evidence="2">Helix-turn-helix protein</fullName>
    </submittedName>
</protein>
<sequence>MWVNGPVAKRDGEREVGDVATLKALADPLRLAILNVLMKSAPEPLTVKEMAAELGEPQTKLYRHVKQLEKADLIVVAETRLVSGIVESRYRTGHTSLRLSREIFSDDSADRPAALGTMLAAMDMVRTDFQGHYLGRRIDFAAPVDGSSGPPGLFSHFGMRLTPERLLRLRTQLGAILDQLADEGDSTEEDAVDVTLFTLLYAIKPTAAPDRA</sequence>
<proteinExistence type="predicted"/>